<evidence type="ECO:0000256" key="10">
    <source>
        <dbReference type="ARBA" id="ARBA00048109"/>
    </source>
</evidence>
<organism evidence="14 15">
    <name type="scientific">Tsukamurella strandjordii</name>
    <dbReference type="NCBI Taxonomy" id="147577"/>
    <lineage>
        <taxon>Bacteria</taxon>
        <taxon>Bacillati</taxon>
        <taxon>Actinomycetota</taxon>
        <taxon>Actinomycetes</taxon>
        <taxon>Mycobacteriales</taxon>
        <taxon>Tsukamurellaceae</taxon>
        <taxon>Tsukamurella</taxon>
    </lineage>
</organism>
<dbReference type="InterPro" id="IPR004255">
    <property type="entry name" value="O-acyltransferase_WSD1_N"/>
</dbReference>
<dbReference type="InterPro" id="IPR014292">
    <property type="entry name" value="Acyl_transf_WS/DGAT"/>
</dbReference>
<evidence type="ECO:0000256" key="11">
    <source>
        <dbReference type="RuleBase" id="RU361241"/>
    </source>
</evidence>
<dbReference type="SUPFAM" id="SSF52777">
    <property type="entry name" value="CoA-dependent acyltransferases"/>
    <property type="match status" value="1"/>
</dbReference>
<feature type="domain" description="O-acyltransferase WSD1 C-terminal" evidence="13">
    <location>
        <begin position="315"/>
        <end position="460"/>
    </location>
</feature>
<sequence>MKGRLSQSDAEFYALEDSTTPTHVGSLAIVQRPAEGLEYEQFLAAIEERLAEVPRYRQKVRTVPLGIARPVWVEDRDFDITYHVRVSAVPQPGSDDQLHDLVARLNSRPLDKERPLWEVYLIEGLGGDRLAVFTKTRLALVDGRANVDLMQLLLTADPRLPELPEDLWMGQHEPSDGELVMGAVIDMLSRPARTASMIQGVVGEVAESITGLQANAADVIERASSLVRARTAVTPVRSLNVPISRSRRFAVVAMDLEEFRRLRAAYGCTVNDLLLSVVAGGLRTWLISRGEPISAGTEVRVLEPIAVDDVGLGVGEQVRAYIVRLPVAEGNAVVRLRQIAHGAAAQVDRNRQVAARALATSGGFTPPTLHALGARTAMSVSPRSFNILVTNAPGPQAPVYLAGIEVQQVYPVPPLIANQVVSIGITSYNGKVYFGLNADRDGMWDVISMTEFLYEALDELASSAKGDR</sequence>
<dbReference type="GO" id="GO:0006071">
    <property type="term" value="P:glycerol metabolic process"/>
    <property type="evidence" value="ECO:0007669"/>
    <property type="project" value="UniProtKB-KW"/>
</dbReference>
<evidence type="ECO:0000256" key="8">
    <source>
        <dbReference type="ARBA" id="ARBA00023098"/>
    </source>
</evidence>
<dbReference type="PANTHER" id="PTHR31650">
    <property type="entry name" value="O-ACYLTRANSFERASE (WSD1-LIKE) FAMILY PROTEIN"/>
    <property type="match status" value="1"/>
</dbReference>
<dbReference type="InterPro" id="IPR045034">
    <property type="entry name" value="O-acyltransferase_WSD1-like"/>
</dbReference>
<evidence type="ECO:0000259" key="13">
    <source>
        <dbReference type="Pfam" id="PF06974"/>
    </source>
</evidence>
<dbReference type="PANTHER" id="PTHR31650:SF1">
    <property type="entry name" value="WAX ESTER SYNTHASE_DIACYLGLYCEROL ACYLTRANSFERASE 4-RELATED"/>
    <property type="match status" value="1"/>
</dbReference>
<evidence type="ECO:0000313" key="15">
    <source>
        <dbReference type="Proteomes" id="UP001178281"/>
    </source>
</evidence>
<comment type="similarity">
    <text evidence="3 11">Belongs to the long-chain O-acyltransferase family.</text>
</comment>
<dbReference type="GO" id="GO:0004144">
    <property type="term" value="F:diacylglycerol O-acyltransferase activity"/>
    <property type="evidence" value="ECO:0007669"/>
    <property type="project" value="UniProtKB-EC"/>
</dbReference>
<evidence type="ECO:0000259" key="12">
    <source>
        <dbReference type="Pfam" id="PF03007"/>
    </source>
</evidence>
<proteinExistence type="inferred from homology"/>
<feature type="domain" description="O-acyltransferase WSD1-like N-terminal" evidence="12">
    <location>
        <begin position="5"/>
        <end position="273"/>
    </location>
</feature>
<dbReference type="EMBL" id="JAUTIX010000001">
    <property type="protein sequence ID" value="MDP0396355.1"/>
    <property type="molecule type" value="Genomic_DNA"/>
</dbReference>
<accession>A0AA90N7S2</accession>
<evidence type="ECO:0000256" key="5">
    <source>
        <dbReference type="ARBA" id="ARBA00022516"/>
    </source>
</evidence>
<comment type="pathway">
    <text evidence="1 11">Glycerolipid metabolism; triacylglycerol biosynthesis.</text>
</comment>
<dbReference type="Proteomes" id="UP001178281">
    <property type="component" value="Unassembled WGS sequence"/>
</dbReference>
<dbReference type="NCBIfam" id="TIGR02946">
    <property type="entry name" value="acyl_WS_DGAT"/>
    <property type="match status" value="1"/>
</dbReference>
<dbReference type="GO" id="GO:0019432">
    <property type="term" value="P:triglyceride biosynthetic process"/>
    <property type="evidence" value="ECO:0007669"/>
    <property type="project" value="TreeGrafter"/>
</dbReference>
<dbReference type="Pfam" id="PF03007">
    <property type="entry name" value="WS_DGAT_cat"/>
    <property type="match status" value="1"/>
</dbReference>
<dbReference type="GO" id="GO:0005886">
    <property type="term" value="C:plasma membrane"/>
    <property type="evidence" value="ECO:0007669"/>
    <property type="project" value="TreeGrafter"/>
</dbReference>
<dbReference type="AlphaFoldDB" id="A0AA90N7S2"/>
<evidence type="ECO:0000256" key="3">
    <source>
        <dbReference type="ARBA" id="ARBA00009587"/>
    </source>
</evidence>
<keyword evidence="15" id="KW-1185">Reference proteome</keyword>
<evidence type="ECO:0000313" key="14">
    <source>
        <dbReference type="EMBL" id="MDP0396355.1"/>
    </source>
</evidence>
<evidence type="ECO:0000256" key="2">
    <source>
        <dbReference type="ARBA" id="ARBA00005189"/>
    </source>
</evidence>
<dbReference type="EC" id="2.3.1.20" evidence="4 11"/>
<evidence type="ECO:0000256" key="6">
    <source>
        <dbReference type="ARBA" id="ARBA00022679"/>
    </source>
</evidence>
<comment type="catalytic activity">
    <reaction evidence="10 11">
        <text>an acyl-CoA + a 1,2-diacyl-sn-glycerol = a triacyl-sn-glycerol + CoA</text>
        <dbReference type="Rhea" id="RHEA:10868"/>
        <dbReference type="ChEBI" id="CHEBI:17815"/>
        <dbReference type="ChEBI" id="CHEBI:57287"/>
        <dbReference type="ChEBI" id="CHEBI:58342"/>
        <dbReference type="ChEBI" id="CHEBI:64615"/>
        <dbReference type="EC" id="2.3.1.20"/>
    </reaction>
</comment>
<dbReference type="Pfam" id="PF06974">
    <property type="entry name" value="WS_DGAT_C"/>
    <property type="match status" value="1"/>
</dbReference>
<dbReference type="GO" id="GO:0001666">
    <property type="term" value="P:response to hypoxia"/>
    <property type="evidence" value="ECO:0007669"/>
    <property type="project" value="TreeGrafter"/>
</dbReference>
<dbReference type="GO" id="GO:0051701">
    <property type="term" value="P:biological process involved in interaction with host"/>
    <property type="evidence" value="ECO:0007669"/>
    <property type="project" value="TreeGrafter"/>
</dbReference>
<name>A0AA90N7S2_9ACTN</name>
<evidence type="ECO:0000256" key="1">
    <source>
        <dbReference type="ARBA" id="ARBA00004771"/>
    </source>
</evidence>
<evidence type="ECO:0000256" key="4">
    <source>
        <dbReference type="ARBA" id="ARBA00013244"/>
    </source>
</evidence>
<keyword evidence="5 11" id="KW-0444">Lipid biosynthesis</keyword>
<dbReference type="InterPro" id="IPR009721">
    <property type="entry name" value="O-acyltransferase_WSD1_C"/>
</dbReference>
<dbReference type="RefSeq" id="WP_305109936.1">
    <property type="nucleotide sequence ID" value="NZ_JAUTIX010000001.1"/>
</dbReference>
<evidence type="ECO:0000256" key="9">
    <source>
        <dbReference type="ARBA" id="ARBA00023315"/>
    </source>
</evidence>
<keyword evidence="6 11" id="KW-0808">Transferase</keyword>
<evidence type="ECO:0000256" key="7">
    <source>
        <dbReference type="ARBA" id="ARBA00022798"/>
    </source>
</evidence>
<keyword evidence="8 11" id="KW-0443">Lipid metabolism</keyword>
<comment type="pathway">
    <text evidence="2">Lipid metabolism.</text>
</comment>
<protein>
    <recommendedName>
        <fullName evidence="4 11">Diacylglycerol O-acyltransferase</fullName>
        <ecNumber evidence="4 11">2.3.1.20</ecNumber>
    </recommendedName>
</protein>
<keyword evidence="7 11" id="KW-0319">Glycerol metabolism</keyword>
<comment type="caution">
    <text evidence="14">The sequence shown here is derived from an EMBL/GenBank/DDBJ whole genome shotgun (WGS) entry which is preliminary data.</text>
</comment>
<gene>
    <name evidence="14" type="ORF">Q7X28_00315</name>
</gene>
<keyword evidence="9 11" id="KW-0012">Acyltransferase</keyword>
<reference evidence="14" key="1">
    <citation type="submission" date="2023-08" db="EMBL/GenBank/DDBJ databases">
        <title>The draft genome of Tsukamurella strandjordii strain 050030.</title>
        <authorList>
            <person name="Zhao F."/>
            <person name="Feng Y."/>
            <person name="Zong Z."/>
        </authorList>
    </citation>
    <scope>NUCLEOTIDE SEQUENCE</scope>
    <source>
        <strain evidence="14">050030</strain>
    </source>
</reference>
<dbReference type="GO" id="GO:0071731">
    <property type="term" value="P:response to nitric oxide"/>
    <property type="evidence" value="ECO:0007669"/>
    <property type="project" value="TreeGrafter"/>
</dbReference>